<gene>
    <name evidence="2" type="ORF">CWE21_09795</name>
</gene>
<dbReference type="OrthoDB" id="6236781at2"/>
<sequence length="303" mass="32367">MKKLVSLFLFLLCLFAIPQANAEQCQTLYAGQTLDVGTVCVANDDTEVTVTFTTTGAWTLGEMHLFVGTDFGDIPTTKSGNPKIGLFPYSATTTSQSYSFTIPFSELDTTCDTTLVIAAHAVVSNGDTTETAWGAGNRFTPRGSWATWFSYFAPCDNGGDPGDDCTRTETGFAFGQATLIDVVGGSNRWGWQLTLQDGESGSTPIYAAAGNNVIANGDLAGELQYSYSNGVLLADFFAYAGFAWNATHLYADDVMITTTAPGQFGNTQEFATPQTLVPYQLAIDPSSAQTIYVVAHAEVCYTD</sequence>
<keyword evidence="1" id="KW-0732">Signal</keyword>
<evidence type="ECO:0000313" key="3">
    <source>
        <dbReference type="Proteomes" id="UP000286678"/>
    </source>
</evidence>
<evidence type="ECO:0000256" key="1">
    <source>
        <dbReference type="SAM" id="SignalP"/>
    </source>
</evidence>
<evidence type="ECO:0000313" key="2">
    <source>
        <dbReference type="EMBL" id="RUO46886.1"/>
    </source>
</evidence>
<dbReference type="Proteomes" id="UP000286678">
    <property type="component" value="Unassembled WGS sequence"/>
</dbReference>
<dbReference type="AlphaFoldDB" id="A0A432XE27"/>
<dbReference type="EMBL" id="PIPT01000007">
    <property type="protein sequence ID" value="RUO46886.1"/>
    <property type="molecule type" value="Genomic_DNA"/>
</dbReference>
<name>A0A432XE27_9GAMM</name>
<dbReference type="RefSeq" id="WP_126834264.1">
    <property type="nucleotide sequence ID" value="NZ_PIPT01000007.1"/>
</dbReference>
<accession>A0A432XE27</accession>
<proteinExistence type="predicted"/>
<comment type="caution">
    <text evidence="2">The sequence shown here is derived from an EMBL/GenBank/DDBJ whole genome shotgun (WGS) entry which is preliminary data.</text>
</comment>
<feature type="signal peptide" evidence="1">
    <location>
        <begin position="1"/>
        <end position="22"/>
    </location>
</feature>
<keyword evidence="3" id="KW-1185">Reference proteome</keyword>
<organism evidence="2 3">
    <name type="scientific">Pseudidiomarina aquimaris</name>
    <dbReference type="NCBI Taxonomy" id="641841"/>
    <lineage>
        <taxon>Bacteria</taxon>
        <taxon>Pseudomonadati</taxon>
        <taxon>Pseudomonadota</taxon>
        <taxon>Gammaproteobacteria</taxon>
        <taxon>Alteromonadales</taxon>
        <taxon>Idiomarinaceae</taxon>
        <taxon>Pseudidiomarina</taxon>
    </lineage>
</organism>
<feature type="chain" id="PRO_5019138706" evidence="1">
    <location>
        <begin position="23"/>
        <end position="303"/>
    </location>
</feature>
<reference evidence="3" key="1">
    <citation type="journal article" date="2018" name="Front. Microbiol.">
        <title>Genome-Based Analysis Reveals the Taxonomy and Diversity of the Family Idiomarinaceae.</title>
        <authorList>
            <person name="Liu Y."/>
            <person name="Lai Q."/>
            <person name="Shao Z."/>
        </authorList>
    </citation>
    <scope>NUCLEOTIDE SEQUENCE [LARGE SCALE GENOMIC DNA]</scope>
    <source>
        <strain evidence="3">SW15</strain>
    </source>
</reference>
<protein>
    <submittedName>
        <fullName evidence="2">Uncharacterized protein</fullName>
    </submittedName>
</protein>